<gene>
    <name evidence="1" type="ORF">M9Y10_015854</name>
</gene>
<dbReference type="EMBL" id="JAPFFF010000020">
    <property type="protein sequence ID" value="KAK8857449.1"/>
    <property type="molecule type" value="Genomic_DNA"/>
</dbReference>
<accession>A0ABR2I4S6</accession>
<organism evidence="1 2">
    <name type="scientific">Tritrichomonas musculus</name>
    <dbReference type="NCBI Taxonomy" id="1915356"/>
    <lineage>
        <taxon>Eukaryota</taxon>
        <taxon>Metamonada</taxon>
        <taxon>Parabasalia</taxon>
        <taxon>Tritrichomonadida</taxon>
        <taxon>Tritrichomonadidae</taxon>
        <taxon>Tritrichomonas</taxon>
    </lineage>
</organism>
<name>A0ABR2I4S6_9EUKA</name>
<comment type="caution">
    <text evidence="1">The sequence shown here is derived from an EMBL/GenBank/DDBJ whole genome shotgun (WGS) entry which is preliminary data.</text>
</comment>
<protein>
    <submittedName>
        <fullName evidence="1">Uncharacterized protein</fullName>
    </submittedName>
</protein>
<dbReference type="Proteomes" id="UP001470230">
    <property type="component" value="Unassembled WGS sequence"/>
</dbReference>
<keyword evidence="2" id="KW-1185">Reference proteome</keyword>
<reference evidence="1 2" key="1">
    <citation type="submission" date="2024-04" db="EMBL/GenBank/DDBJ databases">
        <title>Tritrichomonas musculus Genome.</title>
        <authorList>
            <person name="Alves-Ferreira E."/>
            <person name="Grigg M."/>
            <person name="Lorenzi H."/>
            <person name="Galac M."/>
        </authorList>
    </citation>
    <scope>NUCLEOTIDE SEQUENCE [LARGE SCALE GENOMIC DNA]</scope>
    <source>
        <strain evidence="1 2">EAF2021</strain>
    </source>
</reference>
<evidence type="ECO:0000313" key="2">
    <source>
        <dbReference type="Proteomes" id="UP001470230"/>
    </source>
</evidence>
<evidence type="ECO:0000313" key="1">
    <source>
        <dbReference type="EMBL" id="KAK8857449.1"/>
    </source>
</evidence>
<proteinExistence type="predicted"/>
<sequence>MISYSIFGRGIEITGYEPSDPLFKPTINVITDDKTIVLNSNNQLEVINGGGGKTYKAGDGLNVNGDTFNVLVDNQTIKIDNGNHLSAHINYKAGDGITIDNEIIKTKIDNLTIQANPDGEIHALVPKAGSALSSNSNKFDVNVDGTTIKINANNQLTAIKESKSYTAGDGININDNTIAINQNWFDIRD</sequence>